<dbReference type="Pfam" id="PF01925">
    <property type="entry name" value="TauE"/>
    <property type="match status" value="1"/>
</dbReference>
<gene>
    <name evidence="6" type="ORF">M3P19_06730</name>
</gene>
<dbReference type="Proteomes" id="UP001203607">
    <property type="component" value="Unassembled WGS sequence"/>
</dbReference>
<feature type="transmembrane region" description="Helical" evidence="5">
    <location>
        <begin position="44"/>
        <end position="66"/>
    </location>
</feature>
<keyword evidence="5" id="KW-1003">Cell membrane</keyword>
<organism evidence="6 7">
    <name type="scientific">Flagellimonas spongiicola</name>
    <dbReference type="NCBI Taxonomy" id="2942208"/>
    <lineage>
        <taxon>Bacteria</taxon>
        <taxon>Pseudomonadati</taxon>
        <taxon>Bacteroidota</taxon>
        <taxon>Flavobacteriia</taxon>
        <taxon>Flavobacteriales</taxon>
        <taxon>Flavobacteriaceae</taxon>
        <taxon>Flagellimonas</taxon>
    </lineage>
</organism>
<proteinExistence type="inferred from homology"/>
<feature type="transmembrane region" description="Helical" evidence="5">
    <location>
        <begin position="103"/>
        <end position="120"/>
    </location>
</feature>
<evidence type="ECO:0000256" key="4">
    <source>
        <dbReference type="ARBA" id="ARBA00023136"/>
    </source>
</evidence>
<dbReference type="PANTHER" id="PTHR43701">
    <property type="entry name" value="MEMBRANE TRANSPORTER PROTEIN MJ0441-RELATED"/>
    <property type="match status" value="1"/>
</dbReference>
<keyword evidence="3 5" id="KW-1133">Transmembrane helix</keyword>
<evidence type="ECO:0000256" key="2">
    <source>
        <dbReference type="ARBA" id="ARBA00022692"/>
    </source>
</evidence>
<evidence type="ECO:0000256" key="5">
    <source>
        <dbReference type="RuleBase" id="RU363041"/>
    </source>
</evidence>
<dbReference type="InterPro" id="IPR002781">
    <property type="entry name" value="TM_pro_TauE-like"/>
</dbReference>
<comment type="similarity">
    <text evidence="5">Belongs to the 4-toluene sulfonate uptake permease (TSUP) (TC 2.A.102) family.</text>
</comment>
<comment type="caution">
    <text evidence="6">The sequence shown here is derived from an EMBL/GenBank/DDBJ whole genome shotgun (WGS) entry which is preliminary data.</text>
</comment>
<keyword evidence="2 5" id="KW-0812">Transmembrane</keyword>
<feature type="transmembrane region" description="Helical" evidence="5">
    <location>
        <begin position="78"/>
        <end position="97"/>
    </location>
</feature>
<accession>A0ABT0PR59</accession>
<protein>
    <recommendedName>
        <fullName evidence="5">Probable membrane transporter protein</fullName>
    </recommendedName>
</protein>
<feature type="transmembrane region" description="Helical" evidence="5">
    <location>
        <begin position="233"/>
        <end position="250"/>
    </location>
</feature>
<dbReference type="InterPro" id="IPR051598">
    <property type="entry name" value="TSUP/Inactive_protease-like"/>
</dbReference>
<feature type="transmembrane region" description="Helical" evidence="5">
    <location>
        <begin position="163"/>
        <end position="183"/>
    </location>
</feature>
<dbReference type="EMBL" id="JAMFMA010000002">
    <property type="protein sequence ID" value="MCL6273696.1"/>
    <property type="molecule type" value="Genomic_DNA"/>
</dbReference>
<keyword evidence="4 5" id="KW-0472">Membrane</keyword>
<dbReference type="PANTHER" id="PTHR43701:SF2">
    <property type="entry name" value="MEMBRANE TRANSPORTER PROTEIN YJNA-RELATED"/>
    <property type="match status" value="1"/>
</dbReference>
<feature type="transmembrane region" description="Helical" evidence="5">
    <location>
        <begin position="195"/>
        <end position="213"/>
    </location>
</feature>
<name>A0ABT0PR59_9FLAO</name>
<evidence type="ECO:0000313" key="6">
    <source>
        <dbReference type="EMBL" id="MCL6273696.1"/>
    </source>
</evidence>
<evidence type="ECO:0000256" key="1">
    <source>
        <dbReference type="ARBA" id="ARBA00004141"/>
    </source>
</evidence>
<comment type="subcellular location">
    <subcellularLocation>
        <location evidence="5">Cell membrane</location>
        <topology evidence="5">Multi-pass membrane protein</topology>
    </subcellularLocation>
    <subcellularLocation>
        <location evidence="1">Membrane</location>
        <topology evidence="1">Multi-pass membrane protein</topology>
    </subcellularLocation>
</comment>
<evidence type="ECO:0000313" key="7">
    <source>
        <dbReference type="Proteomes" id="UP001203607"/>
    </source>
</evidence>
<reference evidence="6 7" key="1">
    <citation type="submission" date="2022-05" db="EMBL/GenBank/DDBJ databases">
        <authorList>
            <person name="Park J.-S."/>
        </authorList>
    </citation>
    <scope>NUCLEOTIDE SEQUENCE [LARGE SCALE GENOMIC DNA]</scope>
    <source>
        <strain evidence="6 7">2012CJ35-5</strain>
    </source>
</reference>
<feature type="transmembrane region" description="Helical" evidence="5">
    <location>
        <begin position="7"/>
        <end position="38"/>
    </location>
</feature>
<sequence length="284" mass="31053">MATELWYLFPVATAIATIAMASGVGGAIFFSPLFILVLGLDAQVAIGTALLTELFGFSSGLVAYFRSKLIDFKLGKDILKFSIPAAIIGTLVSSYIPSDFLKALFGIGILYIGIQIYRSYSKEVNEHKSGKNQFEKENYETTLIDSRNQVYHYTYCNKPRARLFGFIGGAFVGLISVGLGELLDYHLVSKCKVPTPVAVGTAIFCVVITVLVASSGHFYEFFFNSEEGVMDQVVNVVTFTIPGVLIGGQLGPRLQKILPEKYLKVGFSVLFAFIGILMLTILFI</sequence>
<keyword evidence="7" id="KW-1185">Reference proteome</keyword>
<evidence type="ECO:0000256" key="3">
    <source>
        <dbReference type="ARBA" id="ARBA00022989"/>
    </source>
</evidence>
<dbReference type="RefSeq" id="WP_249656888.1">
    <property type="nucleotide sequence ID" value="NZ_JAMFMA010000002.1"/>
</dbReference>
<feature type="transmembrane region" description="Helical" evidence="5">
    <location>
        <begin position="262"/>
        <end position="283"/>
    </location>
</feature>